<comment type="caution">
    <text evidence="2">The sequence shown here is derived from an EMBL/GenBank/DDBJ whole genome shotgun (WGS) entry which is preliminary data.</text>
</comment>
<evidence type="ECO:0000313" key="3">
    <source>
        <dbReference type="Proteomes" id="UP001147746"/>
    </source>
</evidence>
<dbReference type="Proteomes" id="UP001147746">
    <property type="component" value="Unassembled WGS sequence"/>
</dbReference>
<reference evidence="2" key="1">
    <citation type="submission" date="2022-12" db="EMBL/GenBank/DDBJ databases">
        <authorList>
            <person name="Petersen C."/>
        </authorList>
    </citation>
    <scope>NUCLEOTIDE SEQUENCE</scope>
    <source>
        <strain evidence="2">IBT 21472</strain>
    </source>
</reference>
<name>A0A9W9Q0P5_9EURO</name>
<organism evidence="2 3">
    <name type="scientific">Penicillium atrosanguineum</name>
    <dbReference type="NCBI Taxonomy" id="1132637"/>
    <lineage>
        <taxon>Eukaryota</taxon>
        <taxon>Fungi</taxon>
        <taxon>Dikarya</taxon>
        <taxon>Ascomycota</taxon>
        <taxon>Pezizomycotina</taxon>
        <taxon>Eurotiomycetes</taxon>
        <taxon>Eurotiomycetidae</taxon>
        <taxon>Eurotiales</taxon>
        <taxon>Aspergillaceae</taxon>
        <taxon>Penicillium</taxon>
    </lineage>
</organism>
<dbReference type="AlphaFoldDB" id="A0A9W9Q0P5"/>
<dbReference type="Gene3D" id="2.40.40.10">
    <property type="entry name" value="RlpA-like domain"/>
    <property type="match status" value="1"/>
</dbReference>
<feature type="signal peptide" evidence="1">
    <location>
        <begin position="1"/>
        <end position="19"/>
    </location>
</feature>
<dbReference type="CDD" id="cd22191">
    <property type="entry name" value="DPBB_RlpA_EXP_N-like"/>
    <property type="match status" value="1"/>
</dbReference>
<keyword evidence="1" id="KW-0732">Signal</keyword>
<evidence type="ECO:0000313" key="2">
    <source>
        <dbReference type="EMBL" id="KAJ5318571.1"/>
    </source>
</evidence>
<keyword evidence="3" id="KW-1185">Reference proteome</keyword>
<reference evidence="2" key="2">
    <citation type="journal article" date="2023" name="IMA Fungus">
        <title>Comparative genomic study of the Penicillium genus elucidates a diverse pangenome and 15 lateral gene transfer events.</title>
        <authorList>
            <person name="Petersen C."/>
            <person name="Sorensen T."/>
            <person name="Nielsen M.R."/>
            <person name="Sondergaard T.E."/>
            <person name="Sorensen J.L."/>
            <person name="Fitzpatrick D.A."/>
            <person name="Frisvad J.C."/>
            <person name="Nielsen K.L."/>
        </authorList>
    </citation>
    <scope>NUCLEOTIDE SEQUENCE</scope>
    <source>
        <strain evidence="2">IBT 21472</strain>
    </source>
</reference>
<evidence type="ECO:0000256" key="1">
    <source>
        <dbReference type="SAM" id="SignalP"/>
    </source>
</evidence>
<dbReference type="InterPro" id="IPR036908">
    <property type="entry name" value="RlpA-like_sf"/>
</dbReference>
<dbReference type="EMBL" id="JAPZBO010000004">
    <property type="protein sequence ID" value="KAJ5318571.1"/>
    <property type="molecule type" value="Genomic_DNA"/>
</dbReference>
<proteinExistence type="predicted"/>
<gene>
    <name evidence="2" type="ORF">N7476_004991</name>
</gene>
<accession>A0A9W9Q0P5</accession>
<protein>
    <submittedName>
        <fullName evidence="2">Uncharacterized protein</fullName>
    </submittedName>
</protein>
<feature type="chain" id="PRO_5040739325" evidence="1">
    <location>
        <begin position="20"/>
        <end position="255"/>
    </location>
</feature>
<sequence length="255" mass="26502">MLLQLFAAAGFLVIPSASAQSVIYSGKGFGTYYYDIEQVDACGTNFEDPNSGGVMCSSATLLSLNQMNTNYVVAMNNTQLGENPSLYCGKKVIVSINGQRSDMALFIGDGCQRCGVGSSLSTIWNAAGAPGLDFSYTVLSKLSEGSACSDGHVAVSWEILDESIYDFDDSSSGSLSASGSTDFDAAAVQPLAQSVAPTMTVASDGWLDVSPTTCSDNVWRCSGDVLEQCIGSAWSPRVTCASGSSCQGGSNPYCT</sequence>